<protein>
    <recommendedName>
        <fullName evidence="3">histidine kinase</fullName>
        <ecNumber evidence="3">2.7.13.3</ecNumber>
    </recommendedName>
</protein>
<dbReference type="GO" id="GO:0005886">
    <property type="term" value="C:plasma membrane"/>
    <property type="evidence" value="ECO:0007669"/>
    <property type="project" value="UniProtKB-SubCell"/>
</dbReference>
<dbReference type="Gene3D" id="3.30.450.20">
    <property type="entry name" value="PAS domain"/>
    <property type="match status" value="2"/>
</dbReference>
<comment type="catalytic activity">
    <reaction evidence="1">
        <text>ATP + protein L-histidine = ADP + protein N-phospho-L-histidine.</text>
        <dbReference type="EC" id="2.7.13.3"/>
    </reaction>
</comment>
<dbReference type="PROSITE" id="PS50109">
    <property type="entry name" value="HIS_KIN"/>
    <property type="match status" value="1"/>
</dbReference>
<evidence type="ECO:0000256" key="13">
    <source>
        <dbReference type="PROSITE-ProRule" id="PRU00169"/>
    </source>
</evidence>
<reference evidence="18 19" key="1">
    <citation type="submission" date="2020-08" db="EMBL/GenBank/DDBJ databases">
        <title>Genome sequencing of Purple Non-Sulfur Bacteria from various extreme environments.</title>
        <authorList>
            <person name="Mayer M."/>
        </authorList>
    </citation>
    <scope>NUCLEOTIDE SEQUENCE [LARGE SCALE GENOMIC DNA]</scope>
    <source>
        <strain evidence="18 19">JA131</strain>
    </source>
</reference>
<name>A0A7W6RC81_9PROT</name>
<evidence type="ECO:0000256" key="8">
    <source>
        <dbReference type="ARBA" id="ARBA00022741"/>
    </source>
</evidence>
<evidence type="ECO:0000313" key="19">
    <source>
        <dbReference type="Proteomes" id="UP000554286"/>
    </source>
</evidence>
<dbReference type="CDD" id="cd00130">
    <property type="entry name" value="PAS"/>
    <property type="match status" value="1"/>
</dbReference>
<dbReference type="PRINTS" id="PR00344">
    <property type="entry name" value="BCTRLSENSOR"/>
</dbReference>
<accession>A0A7W6RC81</accession>
<sequence length="1066" mass="114422">MMTIPSHGRQSMRLQDWSLGSKVALVFAIYSVVMLLGITTVAYLDGLNRARELASERVHGLALAAEGYVHEYVNGIAQDTLTQTLSPAMLAYRDAILTGDAEAIAGAKAALEAHLTVHAQTRPYVYQARVLDAASGRELVRVVRDTRFGDLRSAALQDKGHREYVAEMRRLKPGQLYVSAVTLNREHGVIEQPHRPTQRFGRLIHDEDGDPVLMLVLNVGFRHLVFRLQRLYGESTELMVFDEAGYVLAHPNTDLEFDFETGPGTKAVDLFGPEAALFGQQWSSNSGNTLTVETEDRLVGLRRIRLSPLARQDLIIGAAQDPAHYVASLTSIGERSWMLAVGFLAVGSLMFGVVGSILVRPVNHMLAQIDAYEPGGGGAKPGRRMLDRRDEFGTLARAVYGLALRTEAQMRSAKGARDEMESMFQTAADAIVFVDEDGLIEDVNTAAETLFGWTRAELLGRRASILLVPEDPTLTLGREREDGSPLQLVAGRSSEAVRRDGSHVPVVLAISEVGTGRGRRFVVIIHDASHVFALEAARSASLAKTRFLANMSHELRTPLNAVVLHAEMIADEAQDVGNAQMIEDSTNIKDAARHLLDLINGILDLARIEAGRTELSLEPIDLELFVSEIRSMAQALAVAKGNTVRIETWGLPATITADRVKLRQCLLNLISNAAKFTEKGIITVEVSHRPDRLNMAVTDTGIGMTDEQMTRVFDLFEQANSYIHGQFGGSGIGLALTRSIMDLMGGTVMVESEVGKGTRFSLSVPLAVDEAEQEDQPHTVVAAGSTLALIVDSNSERRIARMTSLADVGLRVVGAASVRDAIERVVLHGPDMLLVDASETVDGAVSGLRQALLAEPATAAVPILFLSEGAEPDTLQITGPCGRLRTLRIDAAVAGAMTGCLGCGVDRTVMVVEDDAGMLRAIARAVEREGLPAVVFGNGDDVLVHLRHHAPAAVLLDLSLPGANGFEIIKALKASPRTAAVPVFVVTGIDLTVAESVWLAEQADAVVRKADMDFEALMALVVSTVSAASKSCALDTLALSGAPHQDALGTGGADDAAIGHRRAVAE</sequence>
<feature type="modified residue" description="4-aspartylphosphate" evidence="13">
    <location>
        <position position="957"/>
    </location>
</feature>
<dbReference type="InterPro" id="IPR003661">
    <property type="entry name" value="HisK_dim/P_dom"/>
</dbReference>
<dbReference type="SMART" id="SM00387">
    <property type="entry name" value="HATPase_c"/>
    <property type="match status" value="1"/>
</dbReference>
<keyword evidence="4" id="KW-1003">Cell membrane</keyword>
<dbReference type="InterPro" id="IPR003594">
    <property type="entry name" value="HATPase_dom"/>
</dbReference>
<dbReference type="Pfam" id="PF00512">
    <property type="entry name" value="HisKA"/>
    <property type="match status" value="1"/>
</dbReference>
<evidence type="ECO:0000313" key="18">
    <source>
        <dbReference type="EMBL" id="MBB4265840.1"/>
    </source>
</evidence>
<dbReference type="InterPro" id="IPR004358">
    <property type="entry name" value="Sig_transdc_His_kin-like_C"/>
</dbReference>
<keyword evidence="5 13" id="KW-0597">Phosphoprotein</keyword>
<dbReference type="Pfam" id="PF00072">
    <property type="entry name" value="Response_reg"/>
    <property type="match status" value="1"/>
</dbReference>
<evidence type="ECO:0000256" key="7">
    <source>
        <dbReference type="ARBA" id="ARBA00022692"/>
    </source>
</evidence>
<dbReference type="EMBL" id="JACIGK010000009">
    <property type="protein sequence ID" value="MBB4265840.1"/>
    <property type="molecule type" value="Genomic_DNA"/>
</dbReference>
<feature type="domain" description="PAS" evidence="17">
    <location>
        <begin position="416"/>
        <end position="471"/>
    </location>
</feature>
<evidence type="ECO:0000259" key="17">
    <source>
        <dbReference type="PROSITE" id="PS50112"/>
    </source>
</evidence>
<dbReference type="PANTHER" id="PTHR43047">
    <property type="entry name" value="TWO-COMPONENT HISTIDINE PROTEIN KINASE"/>
    <property type="match status" value="1"/>
</dbReference>
<dbReference type="Pfam" id="PF00989">
    <property type="entry name" value="PAS"/>
    <property type="match status" value="1"/>
</dbReference>
<feature type="transmembrane region" description="Helical" evidence="14">
    <location>
        <begin position="23"/>
        <end position="44"/>
    </location>
</feature>
<dbReference type="Proteomes" id="UP000554286">
    <property type="component" value="Unassembled WGS sequence"/>
</dbReference>
<dbReference type="SMART" id="SM00091">
    <property type="entry name" value="PAS"/>
    <property type="match status" value="1"/>
</dbReference>
<dbReference type="SUPFAM" id="SSF47384">
    <property type="entry name" value="Homodimeric domain of signal transducing histidine kinase"/>
    <property type="match status" value="1"/>
</dbReference>
<dbReference type="SUPFAM" id="SSF55785">
    <property type="entry name" value="PYP-like sensor domain (PAS domain)"/>
    <property type="match status" value="1"/>
</dbReference>
<evidence type="ECO:0000256" key="9">
    <source>
        <dbReference type="ARBA" id="ARBA00022777"/>
    </source>
</evidence>
<feature type="domain" description="Histidine kinase" evidence="15">
    <location>
        <begin position="550"/>
        <end position="768"/>
    </location>
</feature>
<keyword evidence="11 14" id="KW-1133">Transmembrane helix</keyword>
<dbReference type="AlphaFoldDB" id="A0A7W6RC81"/>
<dbReference type="CDD" id="cd00082">
    <property type="entry name" value="HisKA"/>
    <property type="match status" value="1"/>
</dbReference>
<dbReference type="SUPFAM" id="SSF55874">
    <property type="entry name" value="ATPase domain of HSP90 chaperone/DNA topoisomerase II/histidine kinase"/>
    <property type="match status" value="1"/>
</dbReference>
<organism evidence="18 19">
    <name type="scientific">Roseospira visakhapatnamensis</name>
    <dbReference type="NCBI Taxonomy" id="390880"/>
    <lineage>
        <taxon>Bacteria</taxon>
        <taxon>Pseudomonadati</taxon>
        <taxon>Pseudomonadota</taxon>
        <taxon>Alphaproteobacteria</taxon>
        <taxon>Rhodospirillales</taxon>
        <taxon>Rhodospirillaceae</taxon>
        <taxon>Roseospira</taxon>
    </lineage>
</organism>
<dbReference type="InterPro" id="IPR011006">
    <property type="entry name" value="CheY-like_superfamily"/>
</dbReference>
<keyword evidence="12" id="KW-0902">Two-component regulatory system</keyword>
<keyword evidence="7 14" id="KW-0812">Transmembrane</keyword>
<keyword evidence="10" id="KW-0067">ATP-binding</keyword>
<dbReference type="InterPro" id="IPR036097">
    <property type="entry name" value="HisK_dim/P_sf"/>
</dbReference>
<keyword evidence="9" id="KW-0418">Kinase</keyword>
<dbReference type="InterPro" id="IPR029151">
    <property type="entry name" value="Sensor-like_sf"/>
</dbReference>
<dbReference type="Gene3D" id="1.10.287.130">
    <property type="match status" value="1"/>
</dbReference>
<evidence type="ECO:0000256" key="11">
    <source>
        <dbReference type="ARBA" id="ARBA00022989"/>
    </source>
</evidence>
<evidence type="ECO:0000256" key="3">
    <source>
        <dbReference type="ARBA" id="ARBA00012438"/>
    </source>
</evidence>
<dbReference type="SMART" id="SM00388">
    <property type="entry name" value="HisKA"/>
    <property type="match status" value="1"/>
</dbReference>
<dbReference type="InterPro" id="IPR036890">
    <property type="entry name" value="HATPase_C_sf"/>
</dbReference>
<dbReference type="GO" id="GO:0009927">
    <property type="term" value="F:histidine phosphotransfer kinase activity"/>
    <property type="evidence" value="ECO:0007669"/>
    <property type="project" value="TreeGrafter"/>
</dbReference>
<evidence type="ECO:0000256" key="10">
    <source>
        <dbReference type="ARBA" id="ARBA00022840"/>
    </source>
</evidence>
<comment type="caution">
    <text evidence="18">The sequence shown here is derived from an EMBL/GenBank/DDBJ whole genome shotgun (WGS) entry which is preliminary data.</text>
</comment>
<evidence type="ECO:0000256" key="14">
    <source>
        <dbReference type="SAM" id="Phobius"/>
    </source>
</evidence>
<feature type="domain" description="Response regulatory" evidence="16">
    <location>
        <begin position="908"/>
        <end position="1024"/>
    </location>
</feature>
<dbReference type="SMART" id="SM00448">
    <property type="entry name" value="REC"/>
    <property type="match status" value="1"/>
</dbReference>
<dbReference type="NCBIfam" id="TIGR00229">
    <property type="entry name" value="sensory_box"/>
    <property type="match status" value="1"/>
</dbReference>
<dbReference type="InterPro" id="IPR001789">
    <property type="entry name" value="Sig_transdc_resp-reg_receiver"/>
</dbReference>
<dbReference type="InterPro" id="IPR005467">
    <property type="entry name" value="His_kinase_dom"/>
</dbReference>
<dbReference type="Gene3D" id="3.40.50.2300">
    <property type="match status" value="1"/>
</dbReference>
<dbReference type="GO" id="GO:0000155">
    <property type="term" value="F:phosphorelay sensor kinase activity"/>
    <property type="evidence" value="ECO:0007669"/>
    <property type="project" value="InterPro"/>
</dbReference>
<evidence type="ECO:0000256" key="2">
    <source>
        <dbReference type="ARBA" id="ARBA00004651"/>
    </source>
</evidence>
<evidence type="ECO:0000256" key="4">
    <source>
        <dbReference type="ARBA" id="ARBA00022475"/>
    </source>
</evidence>
<dbReference type="GO" id="GO:0005524">
    <property type="term" value="F:ATP binding"/>
    <property type="evidence" value="ECO:0007669"/>
    <property type="project" value="UniProtKB-KW"/>
</dbReference>
<keyword evidence="14" id="KW-0472">Membrane</keyword>
<dbReference type="PROSITE" id="PS50112">
    <property type="entry name" value="PAS"/>
    <property type="match status" value="1"/>
</dbReference>
<keyword evidence="19" id="KW-1185">Reference proteome</keyword>
<dbReference type="CDD" id="cd16922">
    <property type="entry name" value="HATPase_EvgS-ArcB-TorS-like"/>
    <property type="match status" value="1"/>
</dbReference>
<dbReference type="InterPro" id="IPR013767">
    <property type="entry name" value="PAS_fold"/>
</dbReference>
<dbReference type="InterPro" id="IPR000014">
    <property type="entry name" value="PAS"/>
</dbReference>
<evidence type="ECO:0000259" key="15">
    <source>
        <dbReference type="PROSITE" id="PS50109"/>
    </source>
</evidence>
<dbReference type="RefSeq" id="WP_184043614.1">
    <property type="nucleotide sequence ID" value="NZ_JACIGK010000009.1"/>
</dbReference>
<dbReference type="PANTHER" id="PTHR43047:SF72">
    <property type="entry name" value="OSMOSENSING HISTIDINE PROTEIN KINASE SLN1"/>
    <property type="match status" value="1"/>
</dbReference>
<dbReference type="InterPro" id="IPR035965">
    <property type="entry name" value="PAS-like_dom_sf"/>
</dbReference>
<proteinExistence type="predicted"/>
<dbReference type="GO" id="GO:0006355">
    <property type="term" value="P:regulation of DNA-templated transcription"/>
    <property type="evidence" value="ECO:0007669"/>
    <property type="project" value="InterPro"/>
</dbReference>
<dbReference type="PROSITE" id="PS50110">
    <property type="entry name" value="RESPONSE_REGULATORY"/>
    <property type="match status" value="1"/>
</dbReference>
<gene>
    <name evidence="18" type="ORF">GGD89_001465</name>
</gene>
<evidence type="ECO:0000256" key="5">
    <source>
        <dbReference type="ARBA" id="ARBA00022553"/>
    </source>
</evidence>
<dbReference type="SUPFAM" id="SSF52172">
    <property type="entry name" value="CheY-like"/>
    <property type="match status" value="2"/>
</dbReference>
<dbReference type="EC" id="2.7.13.3" evidence="3"/>
<dbReference type="Gene3D" id="3.30.565.10">
    <property type="entry name" value="Histidine kinase-like ATPase, C-terminal domain"/>
    <property type="match status" value="1"/>
</dbReference>
<keyword evidence="8" id="KW-0547">Nucleotide-binding</keyword>
<evidence type="ECO:0000259" key="16">
    <source>
        <dbReference type="PROSITE" id="PS50110"/>
    </source>
</evidence>
<dbReference type="SUPFAM" id="SSF103190">
    <property type="entry name" value="Sensory domain-like"/>
    <property type="match status" value="1"/>
</dbReference>
<evidence type="ECO:0000256" key="6">
    <source>
        <dbReference type="ARBA" id="ARBA00022679"/>
    </source>
</evidence>
<keyword evidence="6" id="KW-0808">Transferase</keyword>
<comment type="subcellular location">
    <subcellularLocation>
        <location evidence="2">Cell membrane</location>
        <topology evidence="2">Multi-pass membrane protein</topology>
    </subcellularLocation>
</comment>
<evidence type="ECO:0000256" key="1">
    <source>
        <dbReference type="ARBA" id="ARBA00000085"/>
    </source>
</evidence>
<feature type="transmembrane region" description="Helical" evidence="14">
    <location>
        <begin position="337"/>
        <end position="359"/>
    </location>
</feature>
<evidence type="ECO:0000256" key="12">
    <source>
        <dbReference type="ARBA" id="ARBA00023012"/>
    </source>
</evidence>
<dbReference type="Pfam" id="PF02518">
    <property type="entry name" value="HATPase_c"/>
    <property type="match status" value="1"/>
</dbReference>